<dbReference type="SUPFAM" id="SSF46689">
    <property type="entry name" value="Homeodomain-like"/>
    <property type="match status" value="1"/>
</dbReference>
<dbReference type="InterPro" id="IPR050109">
    <property type="entry name" value="HTH-type_TetR-like_transc_reg"/>
</dbReference>
<dbReference type="InterPro" id="IPR001647">
    <property type="entry name" value="HTH_TetR"/>
</dbReference>
<dbReference type="InterPro" id="IPR009057">
    <property type="entry name" value="Homeodomain-like_sf"/>
</dbReference>
<keyword evidence="5" id="KW-1185">Reference proteome</keyword>
<dbReference type="Gene3D" id="1.10.357.10">
    <property type="entry name" value="Tetracycline Repressor, domain 2"/>
    <property type="match status" value="1"/>
</dbReference>
<dbReference type="PANTHER" id="PTHR30055:SF226">
    <property type="entry name" value="HTH-TYPE TRANSCRIPTIONAL REGULATOR PKSA"/>
    <property type="match status" value="1"/>
</dbReference>
<gene>
    <name evidence="4" type="ORF">LX83_004647</name>
</gene>
<evidence type="ECO:0000313" key="5">
    <source>
        <dbReference type="Proteomes" id="UP001206128"/>
    </source>
</evidence>
<dbReference type="GO" id="GO:0000976">
    <property type="term" value="F:transcription cis-regulatory region binding"/>
    <property type="evidence" value="ECO:0007669"/>
    <property type="project" value="TreeGrafter"/>
</dbReference>
<proteinExistence type="predicted"/>
<evidence type="ECO:0000313" key="4">
    <source>
        <dbReference type="EMBL" id="MCP2167774.1"/>
    </source>
</evidence>
<protein>
    <submittedName>
        <fullName evidence="4">Transcriptional regulator, TetR family</fullName>
    </submittedName>
</protein>
<sequence length="356" mass="37619">MVRLSRAEMQEHNRAKVLAAARAEFTERGYRDAKIDQIAERAELTRGAVYSNFPSKRALYFAVLAHNADRAAEPDYPPTAGTAAAALADFARAWLVRNPLASEDQHSAARLGRDLLPEIAADERTREPFAQLTRLSAIVLGLCLEGVRPAPRAASRLVQVAEIALTTLHGASQLAAAAPGFGEPFAIVRACEQLAELDLGDVWQPAHLPHVSPARPVNEPWSPPPVTDALRDEPARLDGDGVLAVLGLHRLSAIEEALRCAPATGAVTAVLVTSDPGELGPLARLAITDLRGCLRAAVARSAWPRLTIVHDESGVVAAAAGVTTTSDTTESAVRIHDGRIVARADGYGACHAAASA</sequence>
<reference evidence="4" key="1">
    <citation type="submission" date="2022-06" db="EMBL/GenBank/DDBJ databases">
        <title>Genomic Encyclopedia of Archaeal and Bacterial Type Strains, Phase II (KMG-II): from individual species to whole genera.</title>
        <authorList>
            <person name="Goeker M."/>
        </authorList>
    </citation>
    <scope>NUCLEOTIDE SEQUENCE</scope>
    <source>
        <strain evidence="4">DSM 43935</strain>
    </source>
</reference>
<dbReference type="EMBL" id="JAMTCK010000011">
    <property type="protein sequence ID" value="MCP2167774.1"/>
    <property type="molecule type" value="Genomic_DNA"/>
</dbReference>
<evidence type="ECO:0000259" key="3">
    <source>
        <dbReference type="PROSITE" id="PS50977"/>
    </source>
</evidence>
<evidence type="ECO:0000256" key="1">
    <source>
        <dbReference type="ARBA" id="ARBA00023125"/>
    </source>
</evidence>
<name>A0AAE3GI63_9PSEU</name>
<dbReference type="PANTHER" id="PTHR30055">
    <property type="entry name" value="HTH-TYPE TRANSCRIPTIONAL REGULATOR RUTR"/>
    <property type="match status" value="1"/>
</dbReference>
<organism evidence="4 5">
    <name type="scientific">Goodfellowiella coeruleoviolacea</name>
    <dbReference type="NCBI Taxonomy" id="334858"/>
    <lineage>
        <taxon>Bacteria</taxon>
        <taxon>Bacillati</taxon>
        <taxon>Actinomycetota</taxon>
        <taxon>Actinomycetes</taxon>
        <taxon>Pseudonocardiales</taxon>
        <taxon>Pseudonocardiaceae</taxon>
        <taxon>Goodfellowiella</taxon>
    </lineage>
</organism>
<dbReference type="RefSeq" id="WP_253774971.1">
    <property type="nucleotide sequence ID" value="NZ_JAMTCK010000011.1"/>
</dbReference>
<dbReference type="AlphaFoldDB" id="A0AAE3GI63"/>
<accession>A0AAE3GI63</accession>
<dbReference type="Pfam" id="PF00440">
    <property type="entry name" value="TetR_N"/>
    <property type="match status" value="1"/>
</dbReference>
<evidence type="ECO:0000256" key="2">
    <source>
        <dbReference type="PROSITE-ProRule" id="PRU00335"/>
    </source>
</evidence>
<keyword evidence="1 2" id="KW-0238">DNA-binding</keyword>
<feature type="domain" description="HTH tetR-type" evidence="3">
    <location>
        <begin position="11"/>
        <end position="71"/>
    </location>
</feature>
<comment type="caution">
    <text evidence="4">The sequence shown here is derived from an EMBL/GenBank/DDBJ whole genome shotgun (WGS) entry which is preliminary data.</text>
</comment>
<dbReference type="PRINTS" id="PR00455">
    <property type="entry name" value="HTHTETR"/>
</dbReference>
<dbReference type="Proteomes" id="UP001206128">
    <property type="component" value="Unassembled WGS sequence"/>
</dbReference>
<feature type="DNA-binding region" description="H-T-H motif" evidence="2">
    <location>
        <begin position="34"/>
        <end position="53"/>
    </location>
</feature>
<dbReference type="GO" id="GO:0003700">
    <property type="term" value="F:DNA-binding transcription factor activity"/>
    <property type="evidence" value="ECO:0007669"/>
    <property type="project" value="TreeGrafter"/>
</dbReference>
<dbReference type="PROSITE" id="PS50977">
    <property type="entry name" value="HTH_TETR_2"/>
    <property type="match status" value="1"/>
</dbReference>